<dbReference type="PRINTS" id="PR00412">
    <property type="entry name" value="EPOXHYDRLASE"/>
</dbReference>
<keyword evidence="2 4" id="KW-0378">Hydrolase</keyword>
<dbReference type="PRINTS" id="PR00111">
    <property type="entry name" value="ABHYDROLASE"/>
</dbReference>
<dbReference type="InterPro" id="IPR050266">
    <property type="entry name" value="AB_hydrolase_sf"/>
</dbReference>
<dbReference type="InterPro" id="IPR000073">
    <property type="entry name" value="AB_hydrolase_1"/>
</dbReference>
<organism evidence="4 5">
    <name type="scientific">Lysobacter enzymogenes</name>
    <dbReference type="NCBI Taxonomy" id="69"/>
    <lineage>
        <taxon>Bacteria</taxon>
        <taxon>Pseudomonadati</taxon>
        <taxon>Pseudomonadota</taxon>
        <taxon>Gammaproteobacteria</taxon>
        <taxon>Lysobacterales</taxon>
        <taxon>Lysobacteraceae</taxon>
        <taxon>Lysobacter</taxon>
    </lineage>
</organism>
<dbReference type="Gene3D" id="3.40.50.1820">
    <property type="entry name" value="alpha/beta hydrolase"/>
    <property type="match status" value="1"/>
</dbReference>
<proteinExistence type="inferred from homology"/>
<feature type="domain" description="AB hydrolase-1" evidence="3">
    <location>
        <begin position="29"/>
        <end position="133"/>
    </location>
</feature>
<accession>A0A0S2DAF9</accession>
<dbReference type="Pfam" id="PF00561">
    <property type="entry name" value="Abhydrolase_1"/>
    <property type="match status" value="1"/>
</dbReference>
<reference evidence="4 5" key="1">
    <citation type="submission" date="2015-11" db="EMBL/GenBank/DDBJ databases">
        <title>Genome sequences of Lysobacter enzymogenes strain C3 and Lysobacter antibioticus ATCC 29479.</title>
        <authorList>
            <person name="Kobayashi D.Y."/>
        </authorList>
    </citation>
    <scope>NUCLEOTIDE SEQUENCE [LARGE SCALE GENOMIC DNA]</scope>
    <source>
        <strain evidence="4 5">C3</strain>
    </source>
</reference>
<dbReference type="STRING" id="69.GLE_0117"/>
<dbReference type="SUPFAM" id="SSF53474">
    <property type="entry name" value="alpha/beta-Hydrolases"/>
    <property type="match status" value="1"/>
</dbReference>
<protein>
    <submittedName>
        <fullName evidence="4">Hydrolase, alpha/beta fold family</fullName>
    </submittedName>
</protein>
<evidence type="ECO:0000259" key="3">
    <source>
        <dbReference type="Pfam" id="PF00561"/>
    </source>
</evidence>
<gene>
    <name evidence="4" type="ORF">GLE_0117</name>
</gene>
<dbReference type="AlphaFoldDB" id="A0A0S2DAF9"/>
<dbReference type="GO" id="GO:0016787">
    <property type="term" value="F:hydrolase activity"/>
    <property type="evidence" value="ECO:0007669"/>
    <property type="project" value="UniProtKB-KW"/>
</dbReference>
<evidence type="ECO:0000313" key="5">
    <source>
        <dbReference type="Proteomes" id="UP000061569"/>
    </source>
</evidence>
<evidence type="ECO:0000313" key="4">
    <source>
        <dbReference type="EMBL" id="ALN55476.1"/>
    </source>
</evidence>
<evidence type="ECO:0000256" key="2">
    <source>
        <dbReference type="ARBA" id="ARBA00022801"/>
    </source>
</evidence>
<dbReference type="KEGG" id="lez:GLE_0117"/>
<dbReference type="GO" id="GO:0016020">
    <property type="term" value="C:membrane"/>
    <property type="evidence" value="ECO:0007669"/>
    <property type="project" value="TreeGrafter"/>
</dbReference>
<dbReference type="InterPro" id="IPR000639">
    <property type="entry name" value="Epox_hydrolase-like"/>
</dbReference>
<dbReference type="Proteomes" id="UP000061569">
    <property type="component" value="Chromosome"/>
</dbReference>
<dbReference type="PANTHER" id="PTHR43798:SF14">
    <property type="entry name" value="SERINE HYDROLASE-LIKE PROTEIN DDB_G0286239"/>
    <property type="match status" value="1"/>
</dbReference>
<dbReference type="EMBL" id="CP013140">
    <property type="protein sequence ID" value="ALN55476.1"/>
    <property type="molecule type" value="Genomic_DNA"/>
</dbReference>
<evidence type="ECO:0000256" key="1">
    <source>
        <dbReference type="ARBA" id="ARBA00008645"/>
    </source>
</evidence>
<dbReference type="PANTHER" id="PTHR43798">
    <property type="entry name" value="MONOACYLGLYCEROL LIPASE"/>
    <property type="match status" value="1"/>
</dbReference>
<dbReference type="InterPro" id="IPR029058">
    <property type="entry name" value="AB_hydrolase_fold"/>
</dbReference>
<name>A0A0S2DAF9_LYSEN</name>
<comment type="similarity">
    <text evidence="1">Belongs to the AB hydrolase superfamily.</text>
</comment>
<dbReference type="PATRIC" id="fig|69.6.peg.120"/>
<dbReference type="RefSeq" id="WP_057945809.1">
    <property type="nucleotide sequence ID" value="NZ_CP067396.1"/>
</dbReference>
<sequence>MAAMQEFVVDTVFGRLAGLRNGRSHAPKLLALHGWLDNAASYVPLAPWLDGYDLVAPDLPGHGASAHLPAAAEYTLVSGARAALAVADALGWERFHLLGHSLGGATASMLAAAVPQRVDKLLLIEALGSLSEPEERVGTRLREAFAGMAAVGAKQLRVFDDIAIAIKVRMMANDLSEPVARLLVERGIAPVRGDAGAAGFVWRSDPRLTLTSAQRMSEGQMRSLIRAIDSPTCMIWADPAQSYMPDALRRERAGLLRDGVLHTRAGTHHLHMEQPAVVGELFRGFLAG</sequence>